<dbReference type="InterPro" id="IPR036397">
    <property type="entry name" value="RNaseH_sf"/>
</dbReference>
<reference evidence="6" key="1">
    <citation type="submission" date="2021-03" db="EMBL/GenBank/DDBJ databases">
        <title>Draft genome sequence of rust myrtle Austropuccinia psidii MF-1, a brazilian biotype.</title>
        <authorList>
            <person name="Quecine M.C."/>
            <person name="Pachon D.M.R."/>
            <person name="Bonatelli M.L."/>
            <person name="Correr F.H."/>
            <person name="Franceschini L.M."/>
            <person name="Leite T.F."/>
            <person name="Margarido G.R.A."/>
            <person name="Almeida C.A."/>
            <person name="Ferrarezi J.A."/>
            <person name="Labate C.A."/>
        </authorList>
    </citation>
    <scope>NUCLEOTIDE SEQUENCE</scope>
    <source>
        <strain evidence="6">MF-1</strain>
    </source>
</reference>
<dbReference type="GO" id="GO:0003887">
    <property type="term" value="F:DNA-directed DNA polymerase activity"/>
    <property type="evidence" value="ECO:0007669"/>
    <property type="project" value="UniProtKB-EC"/>
</dbReference>
<evidence type="ECO:0000313" key="7">
    <source>
        <dbReference type="Proteomes" id="UP000765509"/>
    </source>
</evidence>
<dbReference type="GO" id="GO:0003964">
    <property type="term" value="F:RNA-directed DNA polymerase activity"/>
    <property type="evidence" value="ECO:0007669"/>
    <property type="project" value="UniProtKB-EC"/>
</dbReference>
<evidence type="ECO:0000313" key="6">
    <source>
        <dbReference type="EMBL" id="MBW0527428.1"/>
    </source>
</evidence>
<keyword evidence="2" id="KW-0694">RNA-binding</keyword>
<dbReference type="GO" id="GO:0015074">
    <property type="term" value="P:DNA integration"/>
    <property type="evidence" value="ECO:0007669"/>
    <property type="project" value="InterPro"/>
</dbReference>
<evidence type="ECO:0000256" key="4">
    <source>
        <dbReference type="ARBA" id="ARBA00049244"/>
    </source>
</evidence>
<keyword evidence="7" id="KW-1185">Reference proteome</keyword>
<dbReference type="EMBL" id="AVOT02033520">
    <property type="protein sequence ID" value="MBW0527428.1"/>
    <property type="molecule type" value="Genomic_DNA"/>
</dbReference>
<dbReference type="GO" id="GO:0003723">
    <property type="term" value="F:RNA binding"/>
    <property type="evidence" value="ECO:0007669"/>
    <property type="project" value="UniProtKB-KW"/>
</dbReference>
<protein>
    <recommendedName>
        <fullName evidence="5">Integrase catalytic domain-containing protein</fullName>
    </recommendedName>
</protein>
<sequence>MDLFGPVEIPSNLGYKYCLRVMDGYSHFVWTLFLKSKSEVSFLLQKLFTQIENQSHAKITNIISNNGSEFKNKKLNNFLQAKGITHLTTAPYTPQQNPFAE</sequence>
<comment type="catalytic activity">
    <reaction evidence="3">
        <text>DNA(n) + a 2'-deoxyribonucleoside 5'-triphosphate = DNA(n+1) + diphosphate</text>
        <dbReference type="Rhea" id="RHEA:22508"/>
        <dbReference type="Rhea" id="RHEA-COMP:17339"/>
        <dbReference type="Rhea" id="RHEA-COMP:17340"/>
        <dbReference type="ChEBI" id="CHEBI:33019"/>
        <dbReference type="ChEBI" id="CHEBI:61560"/>
        <dbReference type="ChEBI" id="CHEBI:173112"/>
        <dbReference type="EC" id="2.7.7.49"/>
    </reaction>
</comment>
<name>A0A9Q3EYB1_9BASI</name>
<proteinExistence type="predicted"/>
<dbReference type="InterPro" id="IPR001584">
    <property type="entry name" value="Integrase_cat-core"/>
</dbReference>
<accession>A0A9Q3EYB1</accession>
<evidence type="ECO:0000256" key="2">
    <source>
        <dbReference type="ARBA" id="ARBA00022884"/>
    </source>
</evidence>
<gene>
    <name evidence="6" type="ORF">O181_067143</name>
</gene>
<dbReference type="Pfam" id="PF00665">
    <property type="entry name" value="rve"/>
    <property type="match status" value="1"/>
</dbReference>
<keyword evidence="1" id="KW-0815">Transposition</keyword>
<comment type="catalytic activity">
    <reaction evidence="4">
        <text>DNA(n) + a 2'-deoxyribonucleoside 5'-triphosphate = DNA(n+1) + diphosphate</text>
        <dbReference type="Rhea" id="RHEA:22508"/>
        <dbReference type="Rhea" id="RHEA-COMP:17339"/>
        <dbReference type="Rhea" id="RHEA-COMP:17340"/>
        <dbReference type="ChEBI" id="CHEBI:33019"/>
        <dbReference type="ChEBI" id="CHEBI:61560"/>
        <dbReference type="ChEBI" id="CHEBI:173112"/>
        <dbReference type="EC" id="2.7.7.7"/>
    </reaction>
</comment>
<dbReference type="PANTHER" id="PTHR42648:SF21">
    <property type="entry name" value="CYSTEINE-RICH RLK (RECEPTOR-LIKE PROTEIN KINASE) 8"/>
    <property type="match status" value="1"/>
</dbReference>
<dbReference type="GO" id="GO:0032196">
    <property type="term" value="P:transposition"/>
    <property type="evidence" value="ECO:0007669"/>
    <property type="project" value="UniProtKB-KW"/>
</dbReference>
<dbReference type="PROSITE" id="PS50994">
    <property type="entry name" value="INTEGRASE"/>
    <property type="match status" value="1"/>
</dbReference>
<dbReference type="GO" id="GO:0005634">
    <property type="term" value="C:nucleus"/>
    <property type="evidence" value="ECO:0007669"/>
    <property type="project" value="UniProtKB-ARBA"/>
</dbReference>
<comment type="caution">
    <text evidence="6">The sequence shown here is derived from an EMBL/GenBank/DDBJ whole genome shotgun (WGS) entry which is preliminary data.</text>
</comment>
<feature type="domain" description="Integrase catalytic" evidence="5">
    <location>
        <begin position="1"/>
        <end position="101"/>
    </location>
</feature>
<dbReference type="Gene3D" id="3.30.420.10">
    <property type="entry name" value="Ribonuclease H-like superfamily/Ribonuclease H"/>
    <property type="match status" value="1"/>
</dbReference>
<organism evidence="6 7">
    <name type="scientific">Austropuccinia psidii MF-1</name>
    <dbReference type="NCBI Taxonomy" id="1389203"/>
    <lineage>
        <taxon>Eukaryota</taxon>
        <taxon>Fungi</taxon>
        <taxon>Dikarya</taxon>
        <taxon>Basidiomycota</taxon>
        <taxon>Pucciniomycotina</taxon>
        <taxon>Pucciniomycetes</taxon>
        <taxon>Pucciniales</taxon>
        <taxon>Sphaerophragmiaceae</taxon>
        <taxon>Austropuccinia</taxon>
    </lineage>
</organism>
<dbReference type="Proteomes" id="UP000765509">
    <property type="component" value="Unassembled WGS sequence"/>
</dbReference>
<dbReference type="AlphaFoldDB" id="A0A9Q3EYB1"/>
<evidence type="ECO:0000259" key="5">
    <source>
        <dbReference type="PROSITE" id="PS50994"/>
    </source>
</evidence>
<dbReference type="InterPro" id="IPR039537">
    <property type="entry name" value="Retrotran_Ty1/copia-like"/>
</dbReference>
<evidence type="ECO:0000256" key="3">
    <source>
        <dbReference type="ARBA" id="ARBA00048173"/>
    </source>
</evidence>
<dbReference type="OrthoDB" id="3243429at2759"/>
<evidence type="ECO:0000256" key="1">
    <source>
        <dbReference type="ARBA" id="ARBA00022578"/>
    </source>
</evidence>
<dbReference type="InterPro" id="IPR012337">
    <property type="entry name" value="RNaseH-like_sf"/>
</dbReference>
<dbReference type="PANTHER" id="PTHR42648">
    <property type="entry name" value="TRANSPOSASE, PUTATIVE-RELATED"/>
    <property type="match status" value="1"/>
</dbReference>
<dbReference type="SUPFAM" id="SSF53098">
    <property type="entry name" value="Ribonuclease H-like"/>
    <property type="match status" value="1"/>
</dbReference>